<gene>
    <name evidence="1" type="ORF">SSS_4495</name>
</gene>
<keyword evidence="3" id="KW-1185">Reference proteome</keyword>
<name>A0A834RHF5_SARSC</name>
<reference evidence="1" key="2">
    <citation type="submission" date="2020-01" db="EMBL/GenBank/DDBJ databases">
        <authorList>
            <person name="Korhonen P.K.K."/>
            <person name="Guangxu M.G."/>
            <person name="Wang T.W."/>
            <person name="Stroehlein A.J.S."/>
            <person name="Young N.D."/>
            <person name="Ang C.-S.A."/>
            <person name="Fernando D.W.F."/>
            <person name="Lu H.L."/>
            <person name="Taylor S.T."/>
            <person name="Ehtesham M.E.M."/>
            <person name="Najaraj S.H.N."/>
            <person name="Harsha G.H.G."/>
            <person name="Madugundu A.M."/>
            <person name="Renuse S.R."/>
            <person name="Holt D.H."/>
            <person name="Pandey A.P."/>
            <person name="Papenfuss A.P."/>
            <person name="Gasser R.B.G."/>
            <person name="Fischer K.F."/>
        </authorList>
    </citation>
    <scope>NUCLEOTIDE SEQUENCE</scope>
    <source>
        <strain evidence="1">SSS_KF_BRIS2020</strain>
    </source>
</reference>
<dbReference type="AlphaFoldDB" id="A0A834RHF5"/>
<reference evidence="2" key="3">
    <citation type="submission" date="2022-06" db="UniProtKB">
        <authorList>
            <consortium name="EnsemblMetazoa"/>
        </authorList>
    </citation>
    <scope>IDENTIFICATION</scope>
</reference>
<reference evidence="3" key="1">
    <citation type="journal article" date="2020" name="PLoS Negl. Trop. Dis.">
        <title>High-quality nuclear genome for Sarcoptes scabiei-A critical resource for a neglected parasite.</title>
        <authorList>
            <person name="Korhonen P.K."/>
            <person name="Gasser R.B."/>
            <person name="Ma G."/>
            <person name="Wang T."/>
            <person name="Stroehlein A.J."/>
            <person name="Young N.D."/>
            <person name="Ang C.S."/>
            <person name="Fernando D.D."/>
            <person name="Lu H.C."/>
            <person name="Taylor S."/>
            <person name="Reynolds S.L."/>
            <person name="Mofiz E."/>
            <person name="Najaraj S.H."/>
            <person name="Gowda H."/>
            <person name="Madugundu A."/>
            <person name="Renuse S."/>
            <person name="Holt D."/>
            <person name="Pandey A."/>
            <person name="Papenfuss A.T."/>
            <person name="Fischer K."/>
        </authorList>
    </citation>
    <scope>NUCLEOTIDE SEQUENCE [LARGE SCALE GENOMIC DNA]</scope>
</reference>
<evidence type="ECO:0000313" key="2">
    <source>
        <dbReference type="EnsemblMetazoa" id="KAF7496683.1"/>
    </source>
</evidence>
<organism evidence="1">
    <name type="scientific">Sarcoptes scabiei</name>
    <name type="common">Itch mite</name>
    <name type="synonym">Acarus scabiei</name>
    <dbReference type="NCBI Taxonomy" id="52283"/>
    <lineage>
        <taxon>Eukaryota</taxon>
        <taxon>Metazoa</taxon>
        <taxon>Ecdysozoa</taxon>
        <taxon>Arthropoda</taxon>
        <taxon>Chelicerata</taxon>
        <taxon>Arachnida</taxon>
        <taxon>Acari</taxon>
        <taxon>Acariformes</taxon>
        <taxon>Sarcoptiformes</taxon>
        <taxon>Astigmata</taxon>
        <taxon>Psoroptidia</taxon>
        <taxon>Sarcoptoidea</taxon>
        <taxon>Sarcoptidae</taxon>
        <taxon>Sarcoptinae</taxon>
        <taxon>Sarcoptes</taxon>
    </lineage>
</organism>
<dbReference type="EMBL" id="WVUK01000002">
    <property type="protein sequence ID" value="KAF7496683.1"/>
    <property type="molecule type" value="Genomic_DNA"/>
</dbReference>
<sequence length="156" mass="18335">MASLSSLRVKWSTKNLSQTNPFNKNVFGLFIFVFLWNATNNLGVVCKFLQTDSIVTEEIEQRQPSVSIINAHHYPDHRYYLLQRKALRESDESGIENFDKNRQALNFVTESFLDDRKRSTRNRDFHEQIIPHNSSLIEILLWSHQIISKSDMSYLD</sequence>
<dbReference type="Proteomes" id="UP000070412">
    <property type="component" value="Unassembled WGS sequence"/>
</dbReference>
<dbReference type="EnsemblMetazoa" id="SSS_4495s_mrna">
    <property type="protein sequence ID" value="KAF7496683.1"/>
    <property type="gene ID" value="SSS_4495"/>
</dbReference>
<accession>A0A834RHF5</accession>
<evidence type="ECO:0000313" key="3">
    <source>
        <dbReference type="Proteomes" id="UP000070412"/>
    </source>
</evidence>
<proteinExistence type="predicted"/>
<protein>
    <submittedName>
        <fullName evidence="1 2">Uncharacterized protein</fullName>
    </submittedName>
</protein>
<evidence type="ECO:0000313" key="1">
    <source>
        <dbReference type="EMBL" id="KAF7496683.1"/>
    </source>
</evidence>